<dbReference type="AlphaFoldDB" id="A0A1G6KBA3"/>
<keyword evidence="9" id="KW-1185">Reference proteome</keyword>
<reference evidence="8 9" key="1">
    <citation type="submission" date="2016-09" db="EMBL/GenBank/DDBJ databases">
        <authorList>
            <person name="Capua I."/>
            <person name="De Benedictis P."/>
            <person name="Joannis T."/>
            <person name="Lombin L.H."/>
            <person name="Cattoli G."/>
        </authorList>
    </citation>
    <scope>NUCLEOTIDE SEQUENCE [LARGE SCALE GENOMIC DNA]</scope>
    <source>
        <strain evidence="8 9">A7P-90m</strain>
    </source>
</reference>
<dbReference type="InterPro" id="IPR001453">
    <property type="entry name" value="MoaB/Mog_dom"/>
</dbReference>
<comment type="function">
    <text evidence="6">Catalyzes the adenylation of molybdopterin as part of the biosynthesis of the molybdenum-cofactor.</text>
</comment>
<dbReference type="UniPathway" id="UPA00344"/>
<comment type="pathway">
    <text evidence="1">Cofactor biosynthesis; molybdopterin biosynthesis.</text>
</comment>
<name>A0A1G6KBA3_9BACT</name>
<dbReference type="Pfam" id="PF03473">
    <property type="entry name" value="MOSC"/>
    <property type="match status" value="1"/>
</dbReference>
<evidence type="ECO:0000256" key="1">
    <source>
        <dbReference type="ARBA" id="ARBA00005046"/>
    </source>
</evidence>
<dbReference type="Gene3D" id="3.40.980.10">
    <property type="entry name" value="MoaB/Mog-like domain"/>
    <property type="match status" value="1"/>
</dbReference>
<dbReference type="PROSITE" id="PS51340">
    <property type="entry name" value="MOSC"/>
    <property type="match status" value="1"/>
</dbReference>
<dbReference type="Proteomes" id="UP000199452">
    <property type="component" value="Unassembled WGS sequence"/>
</dbReference>
<dbReference type="GO" id="GO:0030151">
    <property type="term" value="F:molybdenum ion binding"/>
    <property type="evidence" value="ECO:0007669"/>
    <property type="project" value="InterPro"/>
</dbReference>
<comment type="catalytic activity">
    <reaction evidence="5">
        <text>molybdopterin + ATP + H(+) = adenylyl-molybdopterin + diphosphate</text>
        <dbReference type="Rhea" id="RHEA:31331"/>
        <dbReference type="ChEBI" id="CHEBI:15378"/>
        <dbReference type="ChEBI" id="CHEBI:30616"/>
        <dbReference type="ChEBI" id="CHEBI:33019"/>
        <dbReference type="ChEBI" id="CHEBI:58698"/>
        <dbReference type="ChEBI" id="CHEBI:62727"/>
        <dbReference type="EC" id="2.7.7.75"/>
    </reaction>
</comment>
<dbReference type="GO" id="GO:0030170">
    <property type="term" value="F:pyridoxal phosphate binding"/>
    <property type="evidence" value="ECO:0007669"/>
    <property type="project" value="InterPro"/>
</dbReference>
<dbReference type="InterPro" id="IPR005302">
    <property type="entry name" value="MoCF_Sase_C"/>
</dbReference>
<accession>A0A1G6KBA3</accession>
<gene>
    <name evidence="8" type="ORF">SAMN05216323_102418</name>
</gene>
<evidence type="ECO:0000256" key="2">
    <source>
        <dbReference type="ARBA" id="ARBA00012509"/>
    </source>
</evidence>
<organism evidence="8 9">
    <name type="scientific">Williamwhitmania taraxaci</name>
    <dbReference type="NCBI Taxonomy" id="1640674"/>
    <lineage>
        <taxon>Bacteria</taxon>
        <taxon>Pseudomonadati</taxon>
        <taxon>Bacteroidota</taxon>
        <taxon>Bacteroidia</taxon>
        <taxon>Bacteroidales</taxon>
        <taxon>Williamwhitmaniaceae</taxon>
        <taxon>Williamwhitmania</taxon>
    </lineage>
</organism>
<evidence type="ECO:0000256" key="4">
    <source>
        <dbReference type="ARBA" id="ARBA00023150"/>
    </source>
</evidence>
<dbReference type="GO" id="GO:0061598">
    <property type="term" value="F:molybdopterin adenylyltransferase activity"/>
    <property type="evidence" value="ECO:0007669"/>
    <property type="project" value="UniProtKB-EC"/>
</dbReference>
<dbReference type="PANTHER" id="PTHR43764">
    <property type="entry name" value="MOLYBDENUM COFACTOR BIOSYNTHESIS"/>
    <property type="match status" value="1"/>
</dbReference>
<protein>
    <recommendedName>
        <fullName evidence="3">Molybdopterin adenylyltransferase</fullName>
        <ecNumber evidence="2">2.7.7.75</ecNumber>
    </recommendedName>
</protein>
<dbReference type="Pfam" id="PF00994">
    <property type="entry name" value="MoCF_biosynth"/>
    <property type="match status" value="1"/>
</dbReference>
<dbReference type="InterPro" id="IPR051920">
    <property type="entry name" value="MPT_Adenylyltrnsfr/MoaC-Rel"/>
</dbReference>
<dbReference type="Gene3D" id="2.40.33.20">
    <property type="entry name" value="PK beta-barrel domain-like"/>
    <property type="match status" value="1"/>
</dbReference>
<dbReference type="PANTHER" id="PTHR43764:SF1">
    <property type="entry name" value="MOLYBDOPTERIN MOLYBDOTRANSFERASE"/>
    <property type="match status" value="1"/>
</dbReference>
<proteinExistence type="predicted"/>
<dbReference type="STRING" id="1640674.SAMN05216323_102418"/>
<dbReference type="InterPro" id="IPR036425">
    <property type="entry name" value="MoaB/Mog-like_dom_sf"/>
</dbReference>
<evidence type="ECO:0000256" key="6">
    <source>
        <dbReference type="ARBA" id="ARBA00058212"/>
    </source>
</evidence>
<dbReference type="GO" id="GO:0006777">
    <property type="term" value="P:Mo-molybdopterin cofactor biosynthetic process"/>
    <property type="evidence" value="ECO:0007669"/>
    <property type="project" value="UniProtKB-KW"/>
</dbReference>
<dbReference type="CDD" id="cd00886">
    <property type="entry name" value="MogA_MoaB"/>
    <property type="match status" value="1"/>
</dbReference>
<evidence type="ECO:0000313" key="9">
    <source>
        <dbReference type="Proteomes" id="UP000199452"/>
    </source>
</evidence>
<dbReference type="EC" id="2.7.7.75" evidence="2"/>
<dbReference type="SUPFAM" id="SSF50800">
    <property type="entry name" value="PK beta-barrel domain-like"/>
    <property type="match status" value="1"/>
</dbReference>
<dbReference type="InterPro" id="IPR011037">
    <property type="entry name" value="Pyrv_Knase-like_insert_dom_sf"/>
</dbReference>
<dbReference type="InterPro" id="IPR008284">
    <property type="entry name" value="MoCF_biosynth_CS"/>
</dbReference>
<dbReference type="EMBL" id="FMYP01000024">
    <property type="protein sequence ID" value="SDC28369.1"/>
    <property type="molecule type" value="Genomic_DNA"/>
</dbReference>
<dbReference type="NCBIfam" id="TIGR00177">
    <property type="entry name" value="molyb_syn"/>
    <property type="match status" value="1"/>
</dbReference>
<evidence type="ECO:0000256" key="3">
    <source>
        <dbReference type="ARBA" id="ARBA00013491"/>
    </source>
</evidence>
<dbReference type="PROSITE" id="PS01078">
    <property type="entry name" value="MOCF_BIOSYNTHESIS_1"/>
    <property type="match status" value="1"/>
</dbReference>
<feature type="domain" description="MOSC" evidence="7">
    <location>
        <begin position="22"/>
        <end position="148"/>
    </location>
</feature>
<evidence type="ECO:0000256" key="5">
    <source>
        <dbReference type="ARBA" id="ARBA00051131"/>
    </source>
</evidence>
<evidence type="ECO:0000259" key="7">
    <source>
        <dbReference type="PROSITE" id="PS51340"/>
    </source>
</evidence>
<evidence type="ECO:0000313" key="8">
    <source>
        <dbReference type="EMBL" id="SDC28369.1"/>
    </source>
</evidence>
<keyword evidence="4" id="KW-0501">Molybdenum cofactor biosynthesis</keyword>
<sequence length="313" mass="34170">MVKKTELKVISVNISKKKGEIKLPVSKIVLNAQGVVGDAHAGDWHRQVSILGKESFDAFQKQAGRMPAWGEFAENITTEGMEVFKTHPGDRFTCGKVVLEVTQIGKKCHGDGCAIFREVGSCVMPKEGIFTRVIHAGTILPGDILEFSPKVYKALVVTLSERASSGVYEDLSGPAVIKQLESYFSALGLSHDVDYRLIPDNEQLLREVLTKAKNDEVSVVITTGGTGVGPRDITPEVVSSLLDKEIPGIMEMIRLKYGAEKPNALLSRGVAGLMGETFVYTLPGSVKAVNEYMDEITKTLHHLFIMRMGIDAH</sequence>
<dbReference type="SMART" id="SM00852">
    <property type="entry name" value="MoCF_biosynth"/>
    <property type="match status" value="1"/>
</dbReference>
<dbReference type="SUPFAM" id="SSF53218">
    <property type="entry name" value="Molybdenum cofactor biosynthesis proteins"/>
    <property type="match status" value="1"/>
</dbReference>